<dbReference type="PANTHER" id="PTHR22747:SF18">
    <property type="entry name" value="GEO09167P1-RELATED"/>
    <property type="match status" value="1"/>
</dbReference>
<keyword evidence="3" id="KW-0539">Nucleus</keyword>
<feature type="non-terminal residue" evidence="6">
    <location>
        <position position="1"/>
    </location>
</feature>
<proteinExistence type="inferred from homology"/>
<dbReference type="SUPFAM" id="SSF69203">
    <property type="entry name" value="Nucleoplasmin-like core domain"/>
    <property type="match status" value="1"/>
</dbReference>
<evidence type="ECO:0000256" key="4">
    <source>
        <dbReference type="SAM" id="MobiDB-lite"/>
    </source>
</evidence>
<dbReference type="Pfam" id="PF03066">
    <property type="entry name" value="Nucleoplasmin"/>
    <property type="match status" value="1"/>
</dbReference>
<feature type="compositionally biased region" description="Acidic residues" evidence="4">
    <location>
        <begin position="156"/>
        <end position="172"/>
    </location>
</feature>
<evidence type="ECO:0000313" key="6">
    <source>
        <dbReference type="EMBL" id="JAS59553.1"/>
    </source>
</evidence>
<comment type="subcellular location">
    <subcellularLocation>
        <location evidence="1">Nucleus</location>
    </subcellularLocation>
</comment>
<protein>
    <recommendedName>
        <fullName evidence="5">Nucleoplasmin core domain-containing protein</fullName>
    </recommendedName>
</protein>
<dbReference type="InterPro" id="IPR004301">
    <property type="entry name" value="Nucleoplasmin"/>
</dbReference>
<dbReference type="GO" id="GO:0005654">
    <property type="term" value="C:nucleoplasm"/>
    <property type="evidence" value="ECO:0007669"/>
    <property type="project" value="TreeGrafter"/>
</dbReference>
<dbReference type="InterPro" id="IPR036824">
    <property type="entry name" value="Nucleoplasmin_core_dom_sf"/>
</dbReference>
<dbReference type="GO" id="GO:0006338">
    <property type="term" value="P:chromatin remodeling"/>
    <property type="evidence" value="ECO:0007669"/>
    <property type="project" value="TreeGrafter"/>
</dbReference>
<evidence type="ECO:0000256" key="1">
    <source>
        <dbReference type="ARBA" id="ARBA00004123"/>
    </source>
</evidence>
<dbReference type="GO" id="GO:0042393">
    <property type="term" value="F:histone binding"/>
    <property type="evidence" value="ECO:0007669"/>
    <property type="project" value="TreeGrafter"/>
</dbReference>
<dbReference type="AlphaFoldDB" id="A0A1B6GB98"/>
<accession>A0A1B6GB98</accession>
<dbReference type="GO" id="GO:0003723">
    <property type="term" value="F:RNA binding"/>
    <property type="evidence" value="ECO:0007669"/>
    <property type="project" value="TreeGrafter"/>
</dbReference>
<reference evidence="6" key="1">
    <citation type="submission" date="2015-11" db="EMBL/GenBank/DDBJ databases">
        <title>De novo transcriptome assembly of four potential Pierce s Disease insect vectors from Arizona vineyards.</title>
        <authorList>
            <person name="Tassone E.E."/>
        </authorList>
    </citation>
    <scope>NUCLEOTIDE SEQUENCE</scope>
</reference>
<dbReference type="PANTHER" id="PTHR22747">
    <property type="entry name" value="NUCLEOPLASMIN"/>
    <property type="match status" value="1"/>
</dbReference>
<dbReference type="Gene3D" id="2.60.120.340">
    <property type="entry name" value="Nucleoplasmin core domain"/>
    <property type="match status" value="1"/>
</dbReference>
<feature type="region of interest" description="Disordered" evidence="4">
    <location>
        <begin position="156"/>
        <end position="222"/>
    </location>
</feature>
<organism evidence="6">
    <name type="scientific">Cuerna arida</name>
    <dbReference type="NCBI Taxonomy" id="1464854"/>
    <lineage>
        <taxon>Eukaryota</taxon>
        <taxon>Metazoa</taxon>
        <taxon>Ecdysozoa</taxon>
        <taxon>Arthropoda</taxon>
        <taxon>Hexapoda</taxon>
        <taxon>Insecta</taxon>
        <taxon>Pterygota</taxon>
        <taxon>Neoptera</taxon>
        <taxon>Paraneoptera</taxon>
        <taxon>Hemiptera</taxon>
        <taxon>Auchenorrhyncha</taxon>
        <taxon>Membracoidea</taxon>
        <taxon>Cicadellidae</taxon>
        <taxon>Cicadellinae</taxon>
        <taxon>Proconiini</taxon>
        <taxon>Cuerna</taxon>
    </lineage>
</organism>
<dbReference type="GO" id="GO:0005730">
    <property type="term" value="C:nucleolus"/>
    <property type="evidence" value="ECO:0007669"/>
    <property type="project" value="TreeGrafter"/>
</dbReference>
<dbReference type="GO" id="GO:0005737">
    <property type="term" value="C:cytoplasm"/>
    <property type="evidence" value="ECO:0007669"/>
    <property type="project" value="TreeGrafter"/>
</dbReference>
<evidence type="ECO:0000259" key="5">
    <source>
        <dbReference type="Pfam" id="PF03066"/>
    </source>
</evidence>
<feature type="domain" description="Nucleoplasmin core" evidence="5">
    <location>
        <begin position="34"/>
        <end position="139"/>
    </location>
</feature>
<gene>
    <name evidence="6" type="ORF">g.2267</name>
</gene>
<sequence length="222" mass="25137">SCFVLVVSFFSVQSINFKRFRCKMGESSMADEYFYAFTLKGEKDVVIWDPEKDMKDDVPCGHKLVLRQILLGTEAKDDEVNVVEVKAQTYRDFVDVPIAVLKKNGVNQVCVDLSFPDPNVTFTLKQGSGPVHLIGLHLIGTVGEEYDEVEDLVEDDMEEEIEEDVPAAEEDLNDGKSKRNGKTKRSEYEEDEEDDEHKKKLKTAGQSTNNAKKPILVKNKKK</sequence>
<comment type="similarity">
    <text evidence="2">Belongs to the nucleoplasmin family.</text>
</comment>
<evidence type="ECO:0000256" key="2">
    <source>
        <dbReference type="ARBA" id="ARBA00010744"/>
    </source>
</evidence>
<name>A0A1B6GB98_9HEMI</name>
<dbReference type="InterPro" id="IPR024057">
    <property type="entry name" value="Nucleoplasmin_core_dom"/>
</dbReference>
<evidence type="ECO:0000256" key="3">
    <source>
        <dbReference type="ARBA" id="ARBA00023242"/>
    </source>
</evidence>
<dbReference type="EMBL" id="GECZ01010216">
    <property type="protein sequence ID" value="JAS59553.1"/>
    <property type="molecule type" value="Transcribed_RNA"/>
</dbReference>
<dbReference type="GO" id="GO:0003682">
    <property type="term" value="F:chromatin binding"/>
    <property type="evidence" value="ECO:0007669"/>
    <property type="project" value="TreeGrafter"/>
</dbReference>